<dbReference type="CDD" id="cd09272">
    <property type="entry name" value="RNase_HI_RT_Ty1"/>
    <property type="match status" value="1"/>
</dbReference>
<reference evidence="5" key="1">
    <citation type="journal article" date="2019" name="Sci. Rep.">
        <title>Draft genome of Tanacetum cinerariifolium, the natural source of mosquito coil.</title>
        <authorList>
            <person name="Yamashiro T."/>
            <person name="Shiraishi A."/>
            <person name="Satake H."/>
            <person name="Nakayama K."/>
        </authorList>
    </citation>
    <scope>NUCLEOTIDE SEQUENCE</scope>
</reference>
<dbReference type="InterPro" id="IPR025724">
    <property type="entry name" value="GAG-pre-integrase_dom"/>
</dbReference>
<feature type="domain" description="GAG-pre-integrase" evidence="3">
    <location>
        <begin position="296"/>
        <end position="363"/>
    </location>
</feature>
<dbReference type="InterPro" id="IPR057670">
    <property type="entry name" value="SH3_retrovirus"/>
</dbReference>
<dbReference type="InterPro" id="IPR036397">
    <property type="entry name" value="RNaseH_sf"/>
</dbReference>
<dbReference type="Pfam" id="PF13976">
    <property type="entry name" value="gag_pre-integrs"/>
    <property type="match status" value="1"/>
</dbReference>
<proteinExistence type="predicted"/>
<sequence length="782" mass="88412">MQQKIERLQAQLGDQKDKSKVTQCVSDTLDPLPQKLENENVELEFQVPQKVDKTNDLSDPVTSHSVPTTKESKVLENSKVIALGMFRINPFKNSRKVKSVPNKPVNASIRTNPITDPQPHVITKKVVNSNSHGFSSTGVWKPKNVRSKEILASPKLSKPRMHLRLSPTGKMIDIKGKLIASNESNGDNACTPNPQEPTIKRFPNSTFPLAGYLNMFVFLGTVRFGNDYVAAILGFNDLQWGNILIIRVYFVEGLGHNLFLVGQFYDSDLEVAFRRNTCFIKNLEGVDLLKGNHTTNLYTINLHDMASGSPICLMARATSTKSWLWHQRLSYLNFDTTNDLSRNDLVTGLPKFKYHKEHLCPSFLLQASVIIVRTNNGTEFQNQVLHEYFSSVGITHQASFIHTPQQNGVVARRIRTLLEAARTIKLDISFLHVFGALCYPKNDHEDIKKLGAKGDIGFFIGNSANSCAYKVYNQRTKKIMETLNVAFDELSAMAFEQSSLKPGLQSITSGQIIMYDDHVGGQPSAAPRTVSAAQNHFFKGTINPTLFIKHFDDDILVAQVYVDDIIFGSTHPRYTQIFYNLMKSRFEMSMMEEMTFFLGLQVNQSPCHIFINQSNYVLEILKKYGMESCDPVGTPMEIKDKLDLDQNGSPVDATKYRSMIGALIKYVSLSACCAQVLWMRTQLTNYGYHFNKIPIYCDSKSAIAISCNPIQHSGTKHIVVRYYFIKEYVEKGTIELYFVKTDYQLADLFTKALPVYRFNYLVCYLGMRSLSPHELECLAKSQ</sequence>
<feature type="domain" description="Retroviral polymerase SH3-like" evidence="4">
    <location>
        <begin position="437"/>
        <end position="496"/>
    </location>
</feature>
<accession>A0A699GH01</accession>
<dbReference type="SUPFAM" id="SSF53098">
    <property type="entry name" value="Ribonuclease H-like"/>
    <property type="match status" value="1"/>
</dbReference>
<dbReference type="PANTHER" id="PTHR11439">
    <property type="entry name" value="GAG-POL-RELATED RETROTRANSPOSON"/>
    <property type="match status" value="1"/>
</dbReference>
<dbReference type="Pfam" id="PF25597">
    <property type="entry name" value="SH3_retrovirus"/>
    <property type="match status" value="1"/>
</dbReference>
<protein>
    <submittedName>
        <fullName evidence="5">Retrotransposon protein, putative, unclassified</fullName>
    </submittedName>
</protein>
<feature type="domain" description="Reverse transcriptase Ty1/copia-type" evidence="2">
    <location>
        <begin position="535"/>
        <end position="637"/>
    </location>
</feature>
<evidence type="ECO:0000256" key="1">
    <source>
        <dbReference type="SAM" id="MobiDB-lite"/>
    </source>
</evidence>
<feature type="region of interest" description="Disordered" evidence="1">
    <location>
        <begin position="96"/>
        <end position="118"/>
    </location>
</feature>
<dbReference type="EMBL" id="BKCJ010000022">
    <property type="protein sequence ID" value="GEU28807.1"/>
    <property type="molecule type" value="Genomic_DNA"/>
</dbReference>
<evidence type="ECO:0000259" key="4">
    <source>
        <dbReference type="Pfam" id="PF25597"/>
    </source>
</evidence>
<dbReference type="GO" id="GO:0003676">
    <property type="term" value="F:nucleic acid binding"/>
    <property type="evidence" value="ECO:0007669"/>
    <property type="project" value="InterPro"/>
</dbReference>
<dbReference type="InterPro" id="IPR012337">
    <property type="entry name" value="RNaseH-like_sf"/>
</dbReference>
<name>A0A699GH01_TANCI</name>
<gene>
    <name evidence="5" type="ORF">Tci_000785</name>
</gene>
<evidence type="ECO:0000313" key="5">
    <source>
        <dbReference type="EMBL" id="GEU28807.1"/>
    </source>
</evidence>
<dbReference type="Pfam" id="PF07727">
    <property type="entry name" value="RVT_2"/>
    <property type="match status" value="1"/>
</dbReference>
<dbReference type="InterPro" id="IPR013103">
    <property type="entry name" value="RVT_2"/>
</dbReference>
<dbReference type="Gene3D" id="3.30.420.10">
    <property type="entry name" value="Ribonuclease H-like superfamily/Ribonuclease H"/>
    <property type="match status" value="1"/>
</dbReference>
<organism evidence="5">
    <name type="scientific">Tanacetum cinerariifolium</name>
    <name type="common">Dalmatian daisy</name>
    <name type="synonym">Chrysanthemum cinerariifolium</name>
    <dbReference type="NCBI Taxonomy" id="118510"/>
    <lineage>
        <taxon>Eukaryota</taxon>
        <taxon>Viridiplantae</taxon>
        <taxon>Streptophyta</taxon>
        <taxon>Embryophyta</taxon>
        <taxon>Tracheophyta</taxon>
        <taxon>Spermatophyta</taxon>
        <taxon>Magnoliopsida</taxon>
        <taxon>eudicotyledons</taxon>
        <taxon>Gunneridae</taxon>
        <taxon>Pentapetalae</taxon>
        <taxon>asterids</taxon>
        <taxon>campanulids</taxon>
        <taxon>Asterales</taxon>
        <taxon>Asteraceae</taxon>
        <taxon>Asteroideae</taxon>
        <taxon>Anthemideae</taxon>
        <taxon>Anthemidinae</taxon>
        <taxon>Tanacetum</taxon>
    </lineage>
</organism>
<evidence type="ECO:0000259" key="2">
    <source>
        <dbReference type="Pfam" id="PF07727"/>
    </source>
</evidence>
<feature type="region of interest" description="Disordered" evidence="1">
    <location>
        <begin position="1"/>
        <end position="22"/>
    </location>
</feature>
<evidence type="ECO:0000259" key="3">
    <source>
        <dbReference type="Pfam" id="PF13976"/>
    </source>
</evidence>
<dbReference type="PANTHER" id="PTHR11439:SF495">
    <property type="entry name" value="REVERSE TRANSCRIPTASE, RNA-DEPENDENT DNA POLYMERASE-RELATED"/>
    <property type="match status" value="1"/>
</dbReference>
<dbReference type="AlphaFoldDB" id="A0A699GH01"/>
<comment type="caution">
    <text evidence="5">The sequence shown here is derived from an EMBL/GenBank/DDBJ whole genome shotgun (WGS) entry which is preliminary data.</text>
</comment>